<name>A0A0F9TD27_9ZZZZ</name>
<reference evidence="1" key="1">
    <citation type="journal article" date="2015" name="Nature">
        <title>Complex archaea that bridge the gap between prokaryotes and eukaryotes.</title>
        <authorList>
            <person name="Spang A."/>
            <person name="Saw J.H."/>
            <person name="Jorgensen S.L."/>
            <person name="Zaremba-Niedzwiedzka K."/>
            <person name="Martijn J."/>
            <person name="Lind A.E."/>
            <person name="van Eijk R."/>
            <person name="Schleper C."/>
            <person name="Guy L."/>
            <person name="Ettema T.J."/>
        </authorList>
    </citation>
    <scope>NUCLEOTIDE SEQUENCE</scope>
</reference>
<proteinExistence type="predicted"/>
<sequence length="66" mass="7532">MAKKLVYSKRRFTTDVGVVSGKRIKETHTKRDPLLSHSKRLGVGEEAMISYPKGSRAPFFIAKRIR</sequence>
<gene>
    <name evidence="1" type="ORF">LCGC14_0363100</name>
</gene>
<accession>A0A0F9TD27</accession>
<organism evidence="1">
    <name type="scientific">marine sediment metagenome</name>
    <dbReference type="NCBI Taxonomy" id="412755"/>
    <lineage>
        <taxon>unclassified sequences</taxon>
        <taxon>metagenomes</taxon>
        <taxon>ecological metagenomes</taxon>
    </lineage>
</organism>
<dbReference type="EMBL" id="LAZR01000284">
    <property type="protein sequence ID" value="KKN77114.1"/>
    <property type="molecule type" value="Genomic_DNA"/>
</dbReference>
<protein>
    <submittedName>
        <fullName evidence="1">Uncharacterized protein</fullName>
    </submittedName>
</protein>
<comment type="caution">
    <text evidence="1">The sequence shown here is derived from an EMBL/GenBank/DDBJ whole genome shotgun (WGS) entry which is preliminary data.</text>
</comment>
<dbReference type="AlphaFoldDB" id="A0A0F9TD27"/>
<evidence type="ECO:0000313" key="1">
    <source>
        <dbReference type="EMBL" id="KKN77114.1"/>
    </source>
</evidence>